<dbReference type="AlphaFoldDB" id="A0A177HGG0"/>
<name>A0A177HGG0_9ACTN</name>
<keyword evidence="3" id="KW-1185">Reference proteome</keyword>
<dbReference type="Proteomes" id="UP000077381">
    <property type="component" value="Unassembled WGS sequence"/>
</dbReference>
<evidence type="ECO:0000256" key="1">
    <source>
        <dbReference type="SAM" id="MobiDB-lite"/>
    </source>
</evidence>
<protein>
    <submittedName>
        <fullName evidence="2">Uncharacterized protein</fullName>
    </submittedName>
</protein>
<organism evidence="2 3">
    <name type="scientific">Streptomyces jeddahensis</name>
    <dbReference type="NCBI Taxonomy" id="1716141"/>
    <lineage>
        <taxon>Bacteria</taxon>
        <taxon>Bacillati</taxon>
        <taxon>Actinomycetota</taxon>
        <taxon>Actinomycetes</taxon>
        <taxon>Kitasatosporales</taxon>
        <taxon>Streptomycetaceae</taxon>
        <taxon>Streptomyces</taxon>
    </lineage>
</organism>
<reference evidence="2 3" key="1">
    <citation type="submission" date="2015-12" db="EMBL/GenBank/DDBJ databases">
        <title>Genome sequence of Streptomyces sp. G25.</title>
        <authorList>
            <person name="Poehlein A."/>
            <person name="Roettig A."/>
            <person name="Hiessl S."/>
            <person name="Hauschild P."/>
            <person name="Schauer J."/>
            <person name="Madkour M.H."/>
            <person name="Al-Ansari A.M."/>
            <person name="Almakishah N.H."/>
            <person name="Steinbuechel A."/>
            <person name="Daniel R."/>
        </authorList>
    </citation>
    <scope>NUCLEOTIDE SEQUENCE [LARGE SCALE GENOMIC DNA]</scope>
    <source>
        <strain evidence="3">G25(2015)</strain>
    </source>
</reference>
<feature type="compositionally biased region" description="Basic and acidic residues" evidence="1">
    <location>
        <begin position="105"/>
        <end position="117"/>
    </location>
</feature>
<dbReference type="EMBL" id="LOHS01000158">
    <property type="protein sequence ID" value="OAH10062.1"/>
    <property type="molecule type" value="Genomic_DNA"/>
</dbReference>
<dbReference type="PROSITE" id="PS51257">
    <property type="entry name" value="PROKAR_LIPOPROTEIN"/>
    <property type="match status" value="1"/>
</dbReference>
<sequence>MCVGRAGWRRASRGHGVRAVAAGACAVGTAGCTGAWARSGAADRARRGPRAARRRDPCRGARRTAPEAPGGRSVGAELTAAPRQPDGGPGGGCRRRTAAARRRPDRPGGRPHDDGRLADGGCTGRPRRLCGRTGRLCGRTGRSGEDMEDTWSGPGGEKGRWRKNLGSIDDSSRGNAPEERTGERDQRRRRRCHPRFLRIIRNRLTTCVVAGSNRVNALEWRYAAVEGDDIRPGEICSGVRNGGRHPSYIRMPGRGAFL</sequence>
<feature type="compositionally biased region" description="Basic residues" evidence="1">
    <location>
        <begin position="93"/>
        <end position="104"/>
    </location>
</feature>
<evidence type="ECO:0000313" key="3">
    <source>
        <dbReference type="Proteomes" id="UP000077381"/>
    </source>
</evidence>
<proteinExistence type="predicted"/>
<comment type="caution">
    <text evidence="2">The sequence shown here is derived from an EMBL/GenBank/DDBJ whole genome shotgun (WGS) entry which is preliminary data.</text>
</comment>
<accession>A0A177HGG0</accession>
<feature type="compositionally biased region" description="Low complexity" evidence="1">
    <location>
        <begin position="131"/>
        <end position="140"/>
    </location>
</feature>
<feature type="region of interest" description="Disordered" evidence="1">
    <location>
        <begin position="36"/>
        <end position="189"/>
    </location>
</feature>
<gene>
    <name evidence="2" type="ORF">STSP_65690</name>
</gene>
<feature type="compositionally biased region" description="Basic and acidic residues" evidence="1">
    <location>
        <begin position="170"/>
        <end position="186"/>
    </location>
</feature>
<evidence type="ECO:0000313" key="2">
    <source>
        <dbReference type="EMBL" id="OAH10062.1"/>
    </source>
</evidence>